<evidence type="ECO:0000313" key="3">
    <source>
        <dbReference type="Proteomes" id="UP000503129"/>
    </source>
</evidence>
<organism evidence="2 3">
    <name type="scientific">Brasilonema sennae CENA114</name>
    <dbReference type="NCBI Taxonomy" id="415709"/>
    <lineage>
        <taxon>Bacteria</taxon>
        <taxon>Bacillati</taxon>
        <taxon>Cyanobacteriota</taxon>
        <taxon>Cyanophyceae</taxon>
        <taxon>Nostocales</taxon>
        <taxon>Scytonemataceae</taxon>
        <taxon>Brasilonema</taxon>
        <taxon>Bromeliae group (in: Brasilonema)</taxon>
    </lineage>
</organism>
<dbReference type="EMBL" id="CP030120">
    <property type="protein sequence ID" value="QDL12840.1"/>
    <property type="molecule type" value="Genomic_DNA"/>
</dbReference>
<keyword evidence="2" id="KW-0614">Plasmid</keyword>
<dbReference type="KEGG" id="bsen:DP114_34490"/>
<keyword evidence="1" id="KW-0812">Transmembrane</keyword>
<gene>
    <name evidence="2" type="ORF">DP114_34490</name>
</gene>
<proteinExistence type="predicted"/>
<evidence type="ECO:0000256" key="1">
    <source>
        <dbReference type="SAM" id="Phobius"/>
    </source>
</evidence>
<evidence type="ECO:0000313" key="2">
    <source>
        <dbReference type="EMBL" id="QDL12840.1"/>
    </source>
</evidence>
<dbReference type="Proteomes" id="UP000503129">
    <property type="component" value="Plasmid pBOCT2"/>
</dbReference>
<keyword evidence="3" id="KW-1185">Reference proteome</keyword>
<reference evidence="2 3" key="1">
    <citation type="submission" date="2018-06" db="EMBL/GenBank/DDBJ databases">
        <title>Comparative genomics of Brasilonema spp. strains.</title>
        <authorList>
            <person name="Alvarenga D.O."/>
            <person name="Fiore M.F."/>
            <person name="Varani A.M."/>
        </authorList>
    </citation>
    <scope>NUCLEOTIDE SEQUENCE [LARGE SCALE GENOMIC DNA]</scope>
    <source>
        <strain evidence="2 3">CENA114</strain>
        <plasmid evidence="3">pboct2</plasmid>
    </source>
</reference>
<accession>A0A856MRM9</accession>
<geneLocation type="plasmid" evidence="3">
    <name>pboct2</name>
</geneLocation>
<dbReference type="AlphaFoldDB" id="A0A856MRM9"/>
<keyword evidence="1" id="KW-0472">Membrane</keyword>
<feature type="transmembrane region" description="Helical" evidence="1">
    <location>
        <begin position="6"/>
        <end position="27"/>
    </location>
</feature>
<name>A0A856MRM9_9CYAN</name>
<keyword evidence="1" id="KW-1133">Transmembrane helix</keyword>
<sequence length="60" mass="6626">MSSRISPIVLVQTGWLVCTSIIFFTEIQEKKPLFDRIADNMTNGNGSLRLRAISIGALDS</sequence>
<protein>
    <submittedName>
        <fullName evidence="2">Uncharacterized protein</fullName>
    </submittedName>
</protein>